<feature type="compositionally biased region" description="Acidic residues" evidence="1">
    <location>
        <begin position="89"/>
        <end position="106"/>
    </location>
</feature>
<sequence>MNFFKKISDFITGKDKVKGQRGSGRRHGDEDEDDAGGPRKQQRYQRRQPLLTDSPGRGGGVQGFGWYFGALKRDEDGDEAHEFVHGDEVFEEDQAGEEENEEFHTP</sequence>
<gene>
    <name evidence="2" type="ORF">A3770_09p55830</name>
</gene>
<protein>
    <submittedName>
        <fullName evidence="2">Uncharacterized protein</fullName>
    </submittedName>
</protein>
<organism evidence="2 3">
    <name type="scientific">Chloropicon primus</name>
    <dbReference type="NCBI Taxonomy" id="1764295"/>
    <lineage>
        <taxon>Eukaryota</taxon>
        <taxon>Viridiplantae</taxon>
        <taxon>Chlorophyta</taxon>
        <taxon>Chloropicophyceae</taxon>
        <taxon>Chloropicales</taxon>
        <taxon>Chloropicaceae</taxon>
        <taxon>Chloropicon</taxon>
    </lineage>
</organism>
<name>A0A5B8MTT4_9CHLO</name>
<dbReference type="AlphaFoldDB" id="A0A5B8MTT4"/>
<feature type="region of interest" description="Disordered" evidence="1">
    <location>
        <begin position="78"/>
        <end position="106"/>
    </location>
</feature>
<dbReference type="Proteomes" id="UP000316726">
    <property type="component" value="Chromosome 9"/>
</dbReference>
<evidence type="ECO:0000313" key="2">
    <source>
        <dbReference type="EMBL" id="QDZ23065.1"/>
    </source>
</evidence>
<keyword evidence="3" id="KW-1185">Reference proteome</keyword>
<accession>A0A5B8MTT4</accession>
<reference evidence="2 3" key="1">
    <citation type="submission" date="2018-07" db="EMBL/GenBank/DDBJ databases">
        <title>The complete nuclear genome of the prasinophyte Chloropicon primus (CCMP1205).</title>
        <authorList>
            <person name="Pombert J.-F."/>
            <person name="Otis C."/>
            <person name="Turmel M."/>
            <person name="Lemieux C."/>
        </authorList>
    </citation>
    <scope>NUCLEOTIDE SEQUENCE [LARGE SCALE GENOMIC DNA]</scope>
    <source>
        <strain evidence="2 3">CCMP1205</strain>
    </source>
</reference>
<feature type="region of interest" description="Disordered" evidence="1">
    <location>
        <begin position="14"/>
        <end position="65"/>
    </location>
</feature>
<proteinExistence type="predicted"/>
<feature type="compositionally biased region" description="Basic and acidic residues" evidence="1">
    <location>
        <begin position="78"/>
        <end position="88"/>
    </location>
</feature>
<evidence type="ECO:0000313" key="3">
    <source>
        <dbReference type="Proteomes" id="UP000316726"/>
    </source>
</evidence>
<evidence type="ECO:0000256" key="1">
    <source>
        <dbReference type="SAM" id="MobiDB-lite"/>
    </source>
</evidence>
<dbReference type="EMBL" id="CP031042">
    <property type="protein sequence ID" value="QDZ23065.1"/>
    <property type="molecule type" value="Genomic_DNA"/>
</dbReference>